<gene>
    <name evidence="6" type="ORF">VLY81_05635</name>
</gene>
<dbReference type="Proteomes" id="UP001333102">
    <property type="component" value="Chromosome"/>
</dbReference>
<keyword evidence="1" id="KW-0805">Transcription regulation</keyword>
<dbReference type="PANTHER" id="PTHR30146:SF138">
    <property type="entry name" value="TRANSCRIPTIONAL REGULATORY PROTEIN"/>
    <property type="match status" value="1"/>
</dbReference>
<evidence type="ECO:0000313" key="7">
    <source>
        <dbReference type="Proteomes" id="UP001333102"/>
    </source>
</evidence>
<keyword evidence="2 6" id="KW-0238">DNA-binding</keyword>
<dbReference type="CDD" id="cd01392">
    <property type="entry name" value="HTH_LacI"/>
    <property type="match status" value="1"/>
</dbReference>
<dbReference type="Gene3D" id="3.40.50.2300">
    <property type="match status" value="2"/>
</dbReference>
<evidence type="ECO:0000256" key="3">
    <source>
        <dbReference type="ARBA" id="ARBA00023163"/>
    </source>
</evidence>
<evidence type="ECO:0000313" key="6">
    <source>
        <dbReference type="EMBL" id="WRP15644.1"/>
    </source>
</evidence>
<dbReference type="InterPro" id="IPR046335">
    <property type="entry name" value="LacI/GalR-like_sensor"/>
</dbReference>
<organism evidence="6 7">
    <name type="scientific">Geochorda subterranea</name>
    <dbReference type="NCBI Taxonomy" id="3109564"/>
    <lineage>
        <taxon>Bacteria</taxon>
        <taxon>Bacillati</taxon>
        <taxon>Bacillota</taxon>
        <taxon>Limnochordia</taxon>
        <taxon>Limnochordales</taxon>
        <taxon>Geochordaceae</taxon>
        <taxon>Geochorda</taxon>
    </lineage>
</organism>
<protein>
    <submittedName>
        <fullName evidence="6">LacI family DNA-binding transcriptional regulator</fullName>
    </submittedName>
</protein>
<dbReference type="InterPro" id="IPR000843">
    <property type="entry name" value="HTH_LacI"/>
</dbReference>
<dbReference type="Pfam" id="PF00356">
    <property type="entry name" value="LacI"/>
    <property type="match status" value="1"/>
</dbReference>
<proteinExistence type="predicted"/>
<evidence type="ECO:0000256" key="4">
    <source>
        <dbReference type="SAM" id="MobiDB-lite"/>
    </source>
</evidence>
<keyword evidence="3" id="KW-0804">Transcription</keyword>
<dbReference type="PROSITE" id="PS00356">
    <property type="entry name" value="HTH_LACI_1"/>
    <property type="match status" value="1"/>
</dbReference>
<dbReference type="InterPro" id="IPR010982">
    <property type="entry name" value="Lambda_DNA-bd_dom_sf"/>
</dbReference>
<dbReference type="PANTHER" id="PTHR30146">
    <property type="entry name" value="LACI-RELATED TRANSCRIPTIONAL REPRESSOR"/>
    <property type="match status" value="1"/>
</dbReference>
<sequence>MRQGLQSVSVRDVARRAGVSISTVSRVLGGSAPVSAELRARVMQAVEELGYRPNAHARGLRLGRTGIIGLLVPDVSNPFFGELARVIEVSASRAGYNVLLCNSQNEAARERQYLDLLQSQRVDGLLVVASSLQRSDLERFGRATGARVVAMDRKIEGFEGPWVGSDPLPGCREAVEHLVALGHRRIGIVRGPVGVLASEERYQAMVRALEERGLSPSRAWTWAGEYTFETGARAGARLARCRPGERPTAVICGSELAAFGLIQAVEEAGLRVPDDLSVVGYDNTPFSAVCRPPLTVIAQPIERIGQVATRTLLRLLQAPLRRQPEPLMRMPGMGEAPRPAPGERRARSVALPTRLVVRQSTTAVPSPDAPTRGRRGGSDGVGHA</sequence>
<accession>A0ABZ1BSC9</accession>
<feature type="domain" description="HTH lacI-type" evidence="5">
    <location>
        <begin position="8"/>
        <end position="62"/>
    </location>
</feature>
<dbReference type="SUPFAM" id="SSF47413">
    <property type="entry name" value="lambda repressor-like DNA-binding domains"/>
    <property type="match status" value="1"/>
</dbReference>
<dbReference type="Gene3D" id="1.10.260.40">
    <property type="entry name" value="lambda repressor-like DNA-binding domains"/>
    <property type="match status" value="1"/>
</dbReference>
<dbReference type="InterPro" id="IPR028082">
    <property type="entry name" value="Peripla_BP_I"/>
</dbReference>
<evidence type="ECO:0000259" key="5">
    <source>
        <dbReference type="PROSITE" id="PS50932"/>
    </source>
</evidence>
<dbReference type="Pfam" id="PF13377">
    <property type="entry name" value="Peripla_BP_3"/>
    <property type="match status" value="1"/>
</dbReference>
<dbReference type="EMBL" id="CP141614">
    <property type="protein sequence ID" value="WRP15644.1"/>
    <property type="molecule type" value="Genomic_DNA"/>
</dbReference>
<evidence type="ECO:0000256" key="1">
    <source>
        <dbReference type="ARBA" id="ARBA00023015"/>
    </source>
</evidence>
<reference evidence="7" key="1">
    <citation type="submission" date="2023-12" db="EMBL/GenBank/DDBJ databases">
        <title>Novel isolates from deep terrestrial aquifers shed light on the physiology and ecology of the class Limnochordia.</title>
        <authorList>
            <person name="Karnachuk O.V."/>
            <person name="Lukina A.P."/>
            <person name="Avakyan M.R."/>
            <person name="Kadnikov V."/>
            <person name="Begmatov S."/>
            <person name="Beletsky A.V."/>
            <person name="Mardanov A.V."/>
            <person name="Ravin N.V."/>
        </authorList>
    </citation>
    <scope>NUCLEOTIDE SEQUENCE [LARGE SCALE GENOMIC DNA]</scope>
    <source>
        <strain evidence="7">LN</strain>
    </source>
</reference>
<dbReference type="RefSeq" id="WP_324670050.1">
    <property type="nucleotide sequence ID" value="NZ_CP141614.1"/>
</dbReference>
<feature type="region of interest" description="Disordered" evidence="4">
    <location>
        <begin position="324"/>
        <end position="384"/>
    </location>
</feature>
<dbReference type="CDD" id="cd06267">
    <property type="entry name" value="PBP1_LacI_sugar_binding-like"/>
    <property type="match status" value="1"/>
</dbReference>
<dbReference type="SMART" id="SM00354">
    <property type="entry name" value="HTH_LACI"/>
    <property type="match status" value="1"/>
</dbReference>
<dbReference type="SUPFAM" id="SSF53822">
    <property type="entry name" value="Periplasmic binding protein-like I"/>
    <property type="match status" value="1"/>
</dbReference>
<evidence type="ECO:0000256" key="2">
    <source>
        <dbReference type="ARBA" id="ARBA00023125"/>
    </source>
</evidence>
<name>A0ABZ1BSC9_9FIRM</name>
<keyword evidence="7" id="KW-1185">Reference proteome</keyword>
<dbReference type="PROSITE" id="PS50932">
    <property type="entry name" value="HTH_LACI_2"/>
    <property type="match status" value="1"/>
</dbReference>
<dbReference type="GO" id="GO:0003677">
    <property type="term" value="F:DNA binding"/>
    <property type="evidence" value="ECO:0007669"/>
    <property type="project" value="UniProtKB-KW"/>
</dbReference>